<keyword evidence="1" id="KW-0175">Coiled coil</keyword>
<keyword evidence="5" id="KW-1185">Reference proteome</keyword>
<dbReference type="Pfam" id="PF26457">
    <property type="entry name" value="DUF8136"/>
    <property type="match status" value="1"/>
</dbReference>
<organism evidence="4 5">
    <name type="scientific">Halopelagius fulvigenes</name>
    <dbReference type="NCBI Taxonomy" id="1198324"/>
    <lineage>
        <taxon>Archaea</taxon>
        <taxon>Methanobacteriati</taxon>
        <taxon>Methanobacteriota</taxon>
        <taxon>Stenosarchaea group</taxon>
        <taxon>Halobacteria</taxon>
        <taxon>Halobacteriales</taxon>
        <taxon>Haloferacaceae</taxon>
    </lineage>
</organism>
<gene>
    <name evidence="4" type="ORF">ACFQEV_00505</name>
</gene>
<protein>
    <recommendedName>
        <fullName evidence="3">DUF8136 domain-containing protein</fullName>
    </recommendedName>
</protein>
<name>A0ABD5TUM2_9EURY</name>
<comment type="caution">
    <text evidence="4">The sequence shown here is derived from an EMBL/GenBank/DDBJ whole genome shotgun (WGS) entry which is preliminary data.</text>
</comment>
<evidence type="ECO:0000313" key="5">
    <source>
        <dbReference type="Proteomes" id="UP001596408"/>
    </source>
</evidence>
<accession>A0ABD5TUM2</accession>
<proteinExistence type="predicted"/>
<feature type="compositionally biased region" description="Polar residues" evidence="2">
    <location>
        <begin position="1"/>
        <end position="11"/>
    </location>
</feature>
<dbReference type="AlphaFoldDB" id="A0ABD5TUM2"/>
<evidence type="ECO:0000256" key="1">
    <source>
        <dbReference type="SAM" id="Coils"/>
    </source>
</evidence>
<dbReference type="InterPro" id="IPR058449">
    <property type="entry name" value="DUF8136"/>
</dbReference>
<feature type="domain" description="DUF8136" evidence="3">
    <location>
        <begin position="29"/>
        <end position="89"/>
    </location>
</feature>
<evidence type="ECO:0000313" key="4">
    <source>
        <dbReference type="EMBL" id="MFC6823491.1"/>
    </source>
</evidence>
<feature type="coiled-coil region" evidence="1">
    <location>
        <begin position="69"/>
        <end position="96"/>
    </location>
</feature>
<dbReference type="EMBL" id="JBHSXH010000003">
    <property type="protein sequence ID" value="MFC6823491.1"/>
    <property type="molecule type" value="Genomic_DNA"/>
</dbReference>
<sequence length="97" mass="11219">MTSENASQTGKPASHAAADEYDSMLAEVDATIESLRDDIENGRIRDVDREKVRIQQYRALAYLIRTKQKVLQDKTLQELAEEIEELKEQRDTARVRR</sequence>
<reference evidence="4 5" key="1">
    <citation type="journal article" date="2019" name="Int. J. Syst. Evol. Microbiol.">
        <title>The Global Catalogue of Microorganisms (GCM) 10K type strain sequencing project: providing services to taxonomists for standard genome sequencing and annotation.</title>
        <authorList>
            <consortium name="The Broad Institute Genomics Platform"/>
            <consortium name="The Broad Institute Genome Sequencing Center for Infectious Disease"/>
            <person name="Wu L."/>
            <person name="Ma J."/>
        </authorList>
    </citation>
    <scope>NUCLEOTIDE SEQUENCE [LARGE SCALE GENOMIC DNA]</scope>
    <source>
        <strain evidence="4 5">YIM 94188</strain>
    </source>
</reference>
<feature type="region of interest" description="Disordered" evidence="2">
    <location>
        <begin position="1"/>
        <end position="22"/>
    </location>
</feature>
<evidence type="ECO:0000259" key="3">
    <source>
        <dbReference type="Pfam" id="PF26457"/>
    </source>
</evidence>
<evidence type="ECO:0000256" key="2">
    <source>
        <dbReference type="SAM" id="MobiDB-lite"/>
    </source>
</evidence>
<dbReference type="Proteomes" id="UP001596408">
    <property type="component" value="Unassembled WGS sequence"/>
</dbReference>